<dbReference type="Gene3D" id="3.40.50.2000">
    <property type="entry name" value="Glycogen Phosphorylase B"/>
    <property type="match status" value="1"/>
</dbReference>
<keyword evidence="1" id="KW-0808">Transferase</keyword>
<dbReference type="GO" id="GO:0016740">
    <property type="term" value="F:transferase activity"/>
    <property type="evidence" value="ECO:0007669"/>
    <property type="project" value="UniProtKB-KW"/>
</dbReference>
<accession>A0A7W8ZY68</accession>
<dbReference type="Proteomes" id="UP000561726">
    <property type="component" value="Unassembled WGS sequence"/>
</dbReference>
<gene>
    <name evidence="1" type="ORF">BJ997_002967</name>
</gene>
<proteinExistence type="predicted"/>
<dbReference type="SUPFAM" id="SSF53756">
    <property type="entry name" value="UDP-Glycosyltransferase/glycogen phosphorylase"/>
    <property type="match status" value="1"/>
</dbReference>
<reference evidence="1 2" key="1">
    <citation type="submission" date="2020-08" db="EMBL/GenBank/DDBJ databases">
        <title>Sequencing the genomes of 1000 actinobacteria strains.</title>
        <authorList>
            <person name="Klenk H.-P."/>
        </authorList>
    </citation>
    <scope>NUCLEOTIDE SEQUENCE [LARGE SCALE GENOMIC DNA]</scope>
    <source>
        <strain evidence="1 2">DSM 21065</strain>
    </source>
</reference>
<dbReference type="EMBL" id="JACHBQ010000001">
    <property type="protein sequence ID" value="MBB5642419.1"/>
    <property type="molecule type" value="Genomic_DNA"/>
</dbReference>
<evidence type="ECO:0000313" key="1">
    <source>
        <dbReference type="EMBL" id="MBB5642419.1"/>
    </source>
</evidence>
<dbReference type="RefSeq" id="WP_152602044.1">
    <property type="nucleotide sequence ID" value="NZ_JACHBQ010000001.1"/>
</dbReference>
<comment type="caution">
    <text evidence="1">The sequence shown here is derived from an EMBL/GenBank/DDBJ whole genome shotgun (WGS) entry which is preliminary data.</text>
</comment>
<protein>
    <submittedName>
        <fullName evidence="1">Glycosyltransferase involved in cell wall biosynthesis</fullName>
    </submittedName>
</protein>
<dbReference type="AlphaFoldDB" id="A0A7W8ZY68"/>
<evidence type="ECO:0000313" key="2">
    <source>
        <dbReference type="Proteomes" id="UP000561726"/>
    </source>
</evidence>
<dbReference type="OrthoDB" id="9809622at2"/>
<sequence>MAKRVDGTSRLAIGPLNQAGQANEWADAVSKSLKFDASSFARDGTIASRLRGVSIKDKAQETIPHYRVTPSWIRRLWIDRVLQGTSHLLNESNSAIFGDARSDNFRDEIHRFQETEVRVGVVFHGSDIRDPRLHMELNEHSFFRDAPEEWVHRLSVKAAKNRVEIGGAGVPLFVSTPDLLADLPAARWLPLSVNIDRWNLDDEVLVRDVPRVLHRPSRSDPPIKGTQYIEPVLRQLESEGLITYVRSEAVPHSEMRALVRKVDIVVDQIQTGSYGVAAIEAMAAGRLVVGNVSEFSRGVIGDNVPIVNADPVTFRRVMLEVLSRQDEMRAVASDGKAFVGKWHDGCASAGALRSFTST</sequence>
<name>A0A7W8ZY68_9MICO</name>
<organism evidence="1 2">
    <name type="scientific">Cryobacterium roopkundense</name>
    <dbReference type="NCBI Taxonomy" id="1001240"/>
    <lineage>
        <taxon>Bacteria</taxon>
        <taxon>Bacillati</taxon>
        <taxon>Actinomycetota</taxon>
        <taxon>Actinomycetes</taxon>
        <taxon>Micrococcales</taxon>
        <taxon>Microbacteriaceae</taxon>
        <taxon>Cryobacterium</taxon>
    </lineage>
</organism>